<dbReference type="FunFam" id="3.30.1550.10:FF:000006">
    <property type="entry name" value="50S ribosomal protein L11"/>
    <property type="match status" value="1"/>
</dbReference>
<keyword evidence="7 9" id="KW-0687">Ribonucleoprotein</keyword>
<dbReference type="SUPFAM" id="SSF54747">
    <property type="entry name" value="Ribosomal L11/L12e N-terminal domain"/>
    <property type="match status" value="1"/>
</dbReference>
<dbReference type="SUPFAM" id="SSF53474">
    <property type="entry name" value="alpha/beta-Hydrolases"/>
    <property type="match status" value="1"/>
</dbReference>
<dbReference type="GO" id="GO:1990904">
    <property type="term" value="C:ribonucleoprotein complex"/>
    <property type="evidence" value="ECO:0007669"/>
    <property type="project" value="UniProtKB-KW"/>
</dbReference>
<feature type="domain" description="AB hydrolase-1" evidence="11">
    <location>
        <begin position="136"/>
        <end position="383"/>
    </location>
</feature>
<dbReference type="GO" id="GO:0005840">
    <property type="term" value="C:ribosome"/>
    <property type="evidence" value="ECO:0007669"/>
    <property type="project" value="UniProtKB-KW"/>
</dbReference>
<dbReference type="InterPro" id="IPR036769">
    <property type="entry name" value="Ribosomal_uL11_C_sf"/>
</dbReference>
<dbReference type="InterPro" id="IPR029058">
    <property type="entry name" value="AB_hydrolase_fold"/>
</dbReference>
<protein>
    <recommendedName>
        <fullName evidence="8">Large ribosomal subunit protein uL11m</fullName>
    </recommendedName>
</protein>
<dbReference type="Pfam" id="PF00298">
    <property type="entry name" value="Ribosomal_L11"/>
    <property type="match status" value="1"/>
</dbReference>
<dbReference type="GO" id="GO:0047372">
    <property type="term" value="F:monoacylglycerol lipase activity"/>
    <property type="evidence" value="ECO:0007669"/>
    <property type="project" value="TreeGrafter"/>
</dbReference>
<dbReference type="HAMAP" id="MF_00736">
    <property type="entry name" value="Ribosomal_uL11"/>
    <property type="match status" value="1"/>
</dbReference>
<evidence type="ECO:0000259" key="12">
    <source>
        <dbReference type="Pfam" id="PF03946"/>
    </source>
</evidence>
<dbReference type="Gene3D" id="1.10.10.250">
    <property type="entry name" value="Ribosomal protein L11, C-terminal domain"/>
    <property type="match status" value="1"/>
</dbReference>
<dbReference type="PANTHER" id="PTHR10794">
    <property type="entry name" value="ABHYDROLASE DOMAIN-CONTAINING PROTEIN"/>
    <property type="match status" value="1"/>
</dbReference>
<name>A0A8T0ZVF8_9STRA</name>
<dbReference type="EMBL" id="RCMK01000013">
    <property type="protein sequence ID" value="KAG2954485.1"/>
    <property type="molecule type" value="Genomic_DNA"/>
</dbReference>
<gene>
    <name evidence="13" type="ORF">PC113_g2328</name>
    <name evidence="14" type="ORF">PC115_g832</name>
    <name evidence="15" type="ORF">PC117_g1200</name>
</gene>
<dbReference type="InterPro" id="IPR000073">
    <property type="entry name" value="AB_hydrolase_1"/>
</dbReference>
<dbReference type="GO" id="GO:0003735">
    <property type="term" value="F:structural constituent of ribosome"/>
    <property type="evidence" value="ECO:0007669"/>
    <property type="project" value="InterPro"/>
</dbReference>
<comment type="similarity">
    <text evidence="2">Belongs to the AB hydrolase superfamily. AB hydrolase 4 family.</text>
</comment>
<dbReference type="EMBL" id="RCMG01000031">
    <property type="protein sequence ID" value="KAG2867038.1"/>
    <property type="molecule type" value="Genomic_DNA"/>
</dbReference>
<keyword evidence="4" id="KW-0699">rRNA-binding</keyword>
<dbReference type="VEuPathDB" id="FungiDB:PC110_g2953"/>
<dbReference type="InterPro" id="IPR006519">
    <property type="entry name" value="Ribosomal_uL11_bac-typ"/>
</dbReference>
<dbReference type="Proteomes" id="UP000735874">
    <property type="component" value="Unassembled WGS sequence"/>
</dbReference>
<dbReference type="Proteomes" id="UP000736787">
    <property type="component" value="Unassembled WGS sequence"/>
</dbReference>
<evidence type="ECO:0000256" key="7">
    <source>
        <dbReference type="ARBA" id="ARBA00023274"/>
    </source>
</evidence>
<evidence type="ECO:0000256" key="3">
    <source>
        <dbReference type="ARBA" id="ARBA00022481"/>
    </source>
</evidence>
<accession>A0A8T0ZVF8</accession>
<reference evidence="13" key="1">
    <citation type="submission" date="2018-10" db="EMBL/GenBank/DDBJ databases">
        <title>Effector identification in a new, highly contiguous assembly of the strawberry crown rot pathogen Phytophthora cactorum.</title>
        <authorList>
            <person name="Armitage A.D."/>
            <person name="Nellist C.F."/>
            <person name="Bates H."/>
            <person name="Vickerstaff R.J."/>
            <person name="Harrison R.J."/>
        </authorList>
    </citation>
    <scope>NUCLEOTIDE SEQUENCE</scope>
    <source>
        <strain evidence="13">15-7</strain>
        <strain evidence="14">4032</strain>
        <strain evidence="15">4040</strain>
    </source>
</reference>
<evidence type="ECO:0000313" key="15">
    <source>
        <dbReference type="EMBL" id="KAG2954485.1"/>
    </source>
</evidence>
<dbReference type="SMART" id="SM00649">
    <property type="entry name" value="RL11"/>
    <property type="match status" value="1"/>
</dbReference>
<comment type="similarity">
    <text evidence="1 9">Belongs to the universal ribosomal protein uL11 family.</text>
</comment>
<keyword evidence="3" id="KW-0488">Methylation</keyword>
<dbReference type="CDD" id="cd00349">
    <property type="entry name" value="Ribosomal_L11"/>
    <property type="match status" value="1"/>
</dbReference>
<evidence type="ECO:0000256" key="1">
    <source>
        <dbReference type="ARBA" id="ARBA00010537"/>
    </source>
</evidence>
<evidence type="ECO:0000256" key="8">
    <source>
        <dbReference type="ARBA" id="ARBA00040104"/>
    </source>
</evidence>
<dbReference type="NCBIfam" id="TIGR01632">
    <property type="entry name" value="L11_bact"/>
    <property type="match status" value="1"/>
</dbReference>
<evidence type="ECO:0000256" key="6">
    <source>
        <dbReference type="ARBA" id="ARBA00022980"/>
    </source>
</evidence>
<dbReference type="GO" id="GO:0006412">
    <property type="term" value="P:translation"/>
    <property type="evidence" value="ECO:0007669"/>
    <property type="project" value="InterPro"/>
</dbReference>
<dbReference type="EMBL" id="RCMI01000009">
    <property type="protein sequence ID" value="KAG2943470.1"/>
    <property type="molecule type" value="Genomic_DNA"/>
</dbReference>
<dbReference type="PANTHER" id="PTHR10794:SF84">
    <property type="entry name" value="ESTERASE_LIPASE_THIOESTERASE FAMILY PROTEIN"/>
    <property type="match status" value="1"/>
</dbReference>
<dbReference type="GO" id="GO:0019843">
    <property type="term" value="F:rRNA binding"/>
    <property type="evidence" value="ECO:0007669"/>
    <property type="project" value="UniProtKB-KW"/>
</dbReference>
<sequence>MSLPIELPSTLALALCALALAPTIMSFIVASHYKFMAESPKLVYKSTPKNERLLHKCSHLVKKKFYPLWYLCNGHLQTLQLSWANEMDPTPAIPYERQLLDMPDGGVVSLDWALLPSSAKDDQVTLDQRVDASKKTVLVLPGLTGGSGEHYIRTAVERLNSLGWQCVVFNSRGCQDTPLRTPHLFCIAYTGDLRFVARYLTDKFNFTALIGLGFSMGSNVLVKYLGEDGDQVRLTAGISVGNPFDMANCSKNIEGPLFNRLTYSRVLSAGLSDLFFNRSNAHEVFRDHPGLDLEALKKVKKVSEFDELFTIKHFNYKSVDEFYQDGSCVTRLPKVTVPLLCLNAEDDPISVATSLPTKDMVEANENIILCTTKSGGHLAFYEGDYDEDDDIPSIKKQKFKRKLRPCEANSDRCKIESSPAKSNIIRQLYISIPALNTSTLSCGGHSTSTHRSHKVLPPSVHSSPIYPRTNMSVAVKGVVRLRVLAGKASPSPAIGQALGPLGVNMMEFCKAFNDRTSKMTENIPVPVVLTAYTDRTFNFATKTPPASWFLKKAAGIKSGSSTPGQQVVGTVHLRQIYEIAKVKQQDEMVDYIDIKSICKTLIGSAKSMGLEVVP</sequence>
<dbReference type="VEuPathDB" id="FungiDB:PC110_g2952"/>
<proteinExistence type="inferred from homology"/>
<dbReference type="FunFam" id="1.10.10.250:FF:000003">
    <property type="entry name" value="Mitochondrial ribosomal protein L11"/>
    <property type="match status" value="1"/>
</dbReference>
<dbReference type="GO" id="GO:0034338">
    <property type="term" value="F:short-chain carboxylesterase activity"/>
    <property type="evidence" value="ECO:0007669"/>
    <property type="project" value="TreeGrafter"/>
</dbReference>
<evidence type="ECO:0000256" key="9">
    <source>
        <dbReference type="RuleBase" id="RU003978"/>
    </source>
</evidence>
<feature type="domain" description="Large ribosomal subunit protein uL11 C-terminal" evidence="10">
    <location>
        <begin position="542"/>
        <end position="612"/>
    </location>
</feature>
<evidence type="ECO:0000259" key="10">
    <source>
        <dbReference type="Pfam" id="PF00298"/>
    </source>
</evidence>
<organism evidence="13 16">
    <name type="scientific">Phytophthora cactorum</name>
    <dbReference type="NCBI Taxonomy" id="29920"/>
    <lineage>
        <taxon>Eukaryota</taxon>
        <taxon>Sar</taxon>
        <taxon>Stramenopiles</taxon>
        <taxon>Oomycota</taxon>
        <taxon>Peronosporomycetes</taxon>
        <taxon>Peronosporales</taxon>
        <taxon>Peronosporaceae</taxon>
        <taxon>Phytophthora</taxon>
    </lineage>
</organism>
<evidence type="ECO:0000256" key="2">
    <source>
        <dbReference type="ARBA" id="ARBA00010884"/>
    </source>
</evidence>
<comment type="caution">
    <text evidence="13">The sequence shown here is derived from an EMBL/GenBank/DDBJ whole genome shotgun (WGS) entry which is preliminary data.</text>
</comment>
<dbReference type="InterPro" id="IPR020783">
    <property type="entry name" value="Ribosomal_uL11_C"/>
</dbReference>
<dbReference type="Proteomes" id="UP000774804">
    <property type="component" value="Unassembled WGS sequence"/>
</dbReference>
<evidence type="ECO:0000256" key="5">
    <source>
        <dbReference type="ARBA" id="ARBA00022884"/>
    </source>
</evidence>
<keyword evidence="5" id="KW-0694">RNA-binding</keyword>
<evidence type="ECO:0000259" key="11">
    <source>
        <dbReference type="Pfam" id="PF00561"/>
    </source>
</evidence>
<dbReference type="InterPro" id="IPR050960">
    <property type="entry name" value="AB_hydrolase_4_sf"/>
</dbReference>
<evidence type="ECO:0000256" key="4">
    <source>
        <dbReference type="ARBA" id="ARBA00022730"/>
    </source>
</evidence>
<evidence type="ECO:0000313" key="13">
    <source>
        <dbReference type="EMBL" id="KAG2867038.1"/>
    </source>
</evidence>
<evidence type="ECO:0000313" key="14">
    <source>
        <dbReference type="EMBL" id="KAG2943470.1"/>
    </source>
</evidence>
<dbReference type="InterPro" id="IPR020784">
    <property type="entry name" value="Ribosomal_uL11_N"/>
</dbReference>
<dbReference type="SUPFAM" id="SSF46906">
    <property type="entry name" value="Ribosomal protein L11, C-terminal domain"/>
    <property type="match status" value="1"/>
</dbReference>
<dbReference type="InterPro" id="IPR036796">
    <property type="entry name" value="Ribosomal_uL11_N_sf"/>
</dbReference>
<dbReference type="InterPro" id="IPR000911">
    <property type="entry name" value="Ribosomal_uL11"/>
</dbReference>
<dbReference type="AlphaFoldDB" id="A0A8T0ZVF8"/>
<dbReference type="Gene3D" id="3.30.1550.10">
    <property type="entry name" value="Ribosomal protein L11/L12, N-terminal domain"/>
    <property type="match status" value="1"/>
</dbReference>
<dbReference type="Pfam" id="PF00561">
    <property type="entry name" value="Abhydrolase_1"/>
    <property type="match status" value="1"/>
</dbReference>
<keyword evidence="6 9" id="KW-0689">Ribosomal protein</keyword>
<dbReference type="Gene3D" id="3.40.50.1820">
    <property type="entry name" value="alpha/beta hydrolase"/>
    <property type="match status" value="1"/>
</dbReference>
<evidence type="ECO:0000313" key="16">
    <source>
        <dbReference type="Proteomes" id="UP000735874"/>
    </source>
</evidence>
<feature type="domain" description="Large ribosomal subunit protein uL11 N-terminal" evidence="12">
    <location>
        <begin position="479"/>
        <end position="537"/>
    </location>
</feature>
<dbReference type="Pfam" id="PF03946">
    <property type="entry name" value="Ribosomal_L11_N"/>
    <property type="match status" value="1"/>
</dbReference>